<evidence type="ECO:0000313" key="4">
    <source>
        <dbReference type="EMBL" id="CBH99404.1"/>
    </source>
</evidence>
<protein>
    <submittedName>
        <fullName evidence="4">2-deoxy-D-gluconate 3-dehydrogenase</fullName>
        <ecNumber evidence="4">1.1.1.125</ecNumber>
    </submittedName>
</protein>
<feature type="domain" description="Ketoreductase" evidence="3">
    <location>
        <begin position="16"/>
        <end position="185"/>
    </location>
</feature>
<dbReference type="SUPFAM" id="SSF51735">
    <property type="entry name" value="NAD(P)-binding Rossmann-fold domains"/>
    <property type="match status" value="1"/>
</dbReference>
<dbReference type="InterPro" id="IPR057326">
    <property type="entry name" value="KR_dom"/>
</dbReference>
<dbReference type="PROSITE" id="PS00061">
    <property type="entry name" value="ADH_SHORT"/>
    <property type="match status" value="1"/>
</dbReference>
<gene>
    <name evidence="4" type="primary">kduD</name>
    <name evidence="4" type="ORF">CARN3_0320</name>
</gene>
<comment type="caution">
    <text evidence="4">The sequence shown here is derived from an EMBL/GenBank/DDBJ whole genome shotgun (WGS) entry which is preliminary data.</text>
</comment>
<dbReference type="PANTHER" id="PTHR42760:SF115">
    <property type="entry name" value="3-OXOACYL-[ACYL-CARRIER-PROTEIN] REDUCTASE FABG"/>
    <property type="match status" value="1"/>
</dbReference>
<accession>E6PWU6</accession>
<evidence type="ECO:0000256" key="1">
    <source>
        <dbReference type="ARBA" id="ARBA00006484"/>
    </source>
</evidence>
<dbReference type="InterPro" id="IPR020904">
    <property type="entry name" value="Sc_DH/Rdtase_CS"/>
</dbReference>
<dbReference type="PRINTS" id="PR00081">
    <property type="entry name" value="GDHRDH"/>
</dbReference>
<dbReference type="InterPro" id="IPR002347">
    <property type="entry name" value="SDR_fam"/>
</dbReference>
<sequence>MANPENFVSIFDLTGKTAVVLGGTSGIGYALALGLAQAGADVVASSRRAEQVATTAEALEALGRRTLAIPSDVTDRASLLALRDAVLTEFGKVDILINCAGITKRAPTLNFPEADWDRILETNLTGTLRACQVFGEPMLARGYGRIVNIASLSTFVAFYEVAAYAASKAAVGSLTKSLAVEWSRHGVLVNAIAPGVFRTDLNANLLDSTARGQEILLRTPSGRFGRTEELVGAAIYLASDAASFVAGEILTVDGGYLASGVNQ</sequence>
<keyword evidence="2 4" id="KW-0560">Oxidoreductase</keyword>
<dbReference type="PANTHER" id="PTHR42760">
    <property type="entry name" value="SHORT-CHAIN DEHYDROGENASES/REDUCTASES FAMILY MEMBER"/>
    <property type="match status" value="1"/>
</dbReference>
<dbReference type="EC" id="1.1.1.125" evidence="4"/>
<dbReference type="AlphaFoldDB" id="E6PWU6"/>
<organism evidence="4">
    <name type="scientific">mine drainage metagenome</name>
    <dbReference type="NCBI Taxonomy" id="410659"/>
    <lineage>
        <taxon>unclassified sequences</taxon>
        <taxon>metagenomes</taxon>
        <taxon>ecological metagenomes</taxon>
    </lineage>
</organism>
<evidence type="ECO:0000259" key="3">
    <source>
        <dbReference type="SMART" id="SM00822"/>
    </source>
</evidence>
<dbReference type="NCBIfam" id="NF005559">
    <property type="entry name" value="PRK07231.1"/>
    <property type="match status" value="1"/>
</dbReference>
<dbReference type="Gene3D" id="3.40.50.720">
    <property type="entry name" value="NAD(P)-binding Rossmann-like Domain"/>
    <property type="match status" value="1"/>
</dbReference>
<evidence type="ECO:0000256" key="2">
    <source>
        <dbReference type="ARBA" id="ARBA00023002"/>
    </source>
</evidence>
<reference evidence="4" key="1">
    <citation type="submission" date="2009-10" db="EMBL/GenBank/DDBJ databases">
        <title>Diversity of trophic interactions inside an arsenic-rich microbial ecosystem.</title>
        <authorList>
            <person name="Bertin P.N."/>
            <person name="Heinrich-Salmeron A."/>
            <person name="Pelletier E."/>
            <person name="Goulhen-Chollet F."/>
            <person name="Arsene-Ploetze F."/>
            <person name="Gallien S."/>
            <person name="Calteau A."/>
            <person name="Vallenet D."/>
            <person name="Casiot C."/>
            <person name="Chane-Woon-Ming B."/>
            <person name="Giloteaux L."/>
            <person name="Barakat M."/>
            <person name="Bonnefoy V."/>
            <person name="Bruneel O."/>
            <person name="Chandler M."/>
            <person name="Cleiss J."/>
            <person name="Duran R."/>
            <person name="Elbaz-Poulichet F."/>
            <person name="Fonknechten N."/>
            <person name="Lauga B."/>
            <person name="Mornico D."/>
            <person name="Ortet P."/>
            <person name="Schaeffer C."/>
            <person name="Siguier P."/>
            <person name="Alexander Thil Smith A."/>
            <person name="Van Dorsselaer A."/>
            <person name="Weissenbach J."/>
            <person name="Medigue C."/>
            <person name="Le Paslier D."/>
        </authorList>
    </citation>
    <scope>NUCLEOTIDE SEQUENCE</scope>
</reference>
<dbReference type="GO" id="GO:0008678">
    <property type="term" value="F:2-deoxy-D-gluconate 3-dehydrogenase activity"/>
    <property type="evidence" value="ECO:0007669"/>
    <property type="project" value="UniProtKB-EC"/>
</dbReference>
<name>E6PWU6_9ZZZZ</name>
<proteinExistence type="inferred from homology"/>
<dbReference type="EMBL" id="CABN01000011">
    <property type="protein sequence ID" value="CBH99404.1"/>
    <property type="molecule type" value="Genomic_DNA"/>
</dbReference>
<dbReference type="SMART" id="SM00822">
    <property type="entry name" value="PKS_KR"/>
    <property type="match status" value="1"/>
</dbReference>
<dbReference type="FunFam" id="3.40.50.720:FF:000084">
    <property type="entry name" value="Short-chain dehydrogenase reductase"/>
    <property type="match status" value="1"/>
</dbReference>
<dbReference type="PRINTS" id="PR00080">
    <property type="entry name" value="SDRFAMILY"/>
</dbReference>
<comment type="similarity">
    <text evidence="1">Belongs to the short-chain dehydrogenases/reductases (SDR) family.</text>
</comment>
<dbReference type="Pfam" id="PF13561">
    <property type="entry name" value="adh_short_C2"/>
    <property type="match status" value="1"/>
</dbReference>
<dbReference type="InterPro" id="IPR036291">
    <property type="entry name" value="NAD(P)-bd_dom_sf"/>
</dbReference>